<protein>
    <submittedName>
        <fullName evidence="1">Uncharacterized protein</fullName>
    </submittedName>
</protein>
<dbReference type="EMBL" id="RSCM01000014">
    <property type="protein sequence ID" value="RUS94357.1"/>
    <property type="molecule type" value="Genomic_DNA"/>
</dbReference>
<comment type="caution">
    <text evidence="1">The sequence shown here is derived from an EMBL/GenBank/DDBJ whole genome shotgun (WGS) entry which is preliminary data.</text>
</comment>
<accession>A0A3S5K2X3</accession>
<gene>
    <name evidence="1" type="ORF">DSM107003_38900</name>
</gene>
<organism evidence="1 2">
    <name type="scientific">Trichormus variabilis SAG 1403-4b</name>
    <dbReference type="NCBI Taxonomy" id="447716"/>
    <lineage>
        <taxon>Bacteria</taxon>
        <taxon>Bacillati</taxon>
        <taxon>Cyanobacteriota</taxon>
        <taxon>Cyanophyceae</taxon>
        <taxon>Nostocales</taxon>
        <taxon>Nostocaceae</taxon>
        <taxon>Trichormus</taxon>
    </lineage>
</organism>
<evidence type="ECO:0000313" key="2">
    <source>
        <dbReference type="Proteomes" id="UP000276103"/>
    </source>
</evidence>
<dbReference type="Proteomes" id="UP000276103">
    <property type="component" value="Unassembled WGS sequence"/>
</dbReference>
<name>A0A3S5K2X3_ANAVA</name>
<sequence length="411" mass="46261">MAGTAGVVWVVNLPYPMIRKPVAQVAPILLLPSFMSMDHHYRGAIDSLEQADQLVSRATSTADIELGGEKVKAAKKHLENLPVWFLGYYPQRYCSLFSCSWQFTLDEFEQARKRVARLDAVVFQDKNALIPLNEAKKDLLAAKLQYEQATNTKDREKAIASWQIAIDQLEEISQQTLAGKTAQTQLTAYKRDFENARIGNFIAAAQEFDLEAQKVQPTKSQAASELWLQAINRLEQVPNNNPRYLDAQKLIAAYQVKQKTVVDTRSGTYIEGAKQFALAAAKASQNPPHTALEWEQIGNLWEKAIRQLENIQVQEPSYLEAQKLLAQYQTNFGIINNRRQIESDSQEILNQANKEIQRLIASTPADNNEIKAEIHGIITQLNSVKSGTTAYPEAKRLLTLANNKLKQLQAK</sequence>
<evidence type="ECO:0000313" key="1">
    <source>
        <dbReference type="EMBL" id="RUS94357.1"/>
    </source>
</evidence>
<keyword evidence="2" id="KW-1185">Reference proteome</keyword>
<proteinExistence type="predicted"/>
<reference evidence="1 2" key="1">
    <citation type="journal article" date="2019" name="Genome Biol. Evol.">
        <title>Day and night: Metabolic profiles and evolutionary relationships of six axenic non-marine cyanobacteria.</title>
        <authorList>
            <person name="Will S.E."/>
            <person name="Henke P."/>
            <person name="Boedeker C."/>
            <person name="Huang S."/>
            <person name="Brinkmann H."/>
            <person name="Rohde M."/>
            <person name="Jarek M."/>
            <person name="Friedl T."/>
            <person name="Seufert S."/>
            <person name="Schumacher M."/>
            <person name="Overmann J."/>
            <person name="Neumann-Schaal M."/>
            <person name="Petersen J."/>
        </authorList>
    </citation>
    <scope>NUCLEOTIDE SEQUENCE [LARGE SCALE GENOMIC DNA]</scope>
    <source>
        <strain evidence="1 2">SAG 1403-4b</strain>
    </source>
</reference>
<dbReference type="AlphaFoldDB" id="A0A3S5K2X3"/>